<keyword evidence="2" id="KW-1185">Reference proteome</keyword>
<evidence type="ECO:0000313" key="2">
    <source>
        <dbReference type="Proteomes" id="UP000252893"/>
    </source>
</evidence>
<dbReference type="Proteomes" id="UP000252893">
    <property type="component" value="Unassembled WGS sequence"/>
</dbReference>
<proteinExistence type="predicted"/>
<evidence type="ECO:0000313" key="1">
    <source>
        <dbReference type="EMBL" id="RBO89678.1"/>
    </source>
</evidence>
<dbReference type="RefSeq" id="WP_113946367.1">
    <property type="nucleotide sequence ID" value="NZ_QNRH01000015.1"/>
</dbReference>
<name>A0A366DKA2_9HYPH</name>
<dbReference type="OrthoDB" id="7858762at2"/>
<dbReference type="AlphaFoldDB" id="A0A366DKA2"/>
<dbReference type="InterPro" id="IPR025395">
    <property type="entry name" value="Phage_tail_terminator-like"/>
</dbReference>
<gene>
    <name evidence="1" type="ORF">DFR47_11545</name>
</gene>
<dbReference type="Gene3D" id="3.30.2000.20">
    <property type="match status" value="1"/>
</dbReference>
<reference evidence="1 2" key="1">
    <citation type="submission" date="2018-06" db="EMBL/GenBank/DDBJ databases">
        <title>Genomic Encyclopedia of Type Strains, Phase IV (KMG-IV): sequencing the most valuable type-strain genomes for metagenomic binning, comparative biology and taxonomic classification.</title>
        <authorList>
            <person name="Goeker M."/>
        </authorList>
    </citation>
    <scope>NUCLEOTIDE SEQUENCE [LARGE SCALE GENOMIC DNA]</scope>
    <source>
        <strain evidence="1 2">DSM 25619</strain>
    </source>
</reference>
<sequence length="141" mass="16076">MIYKDIMAALYTRLSLLNTEIPVVYQLKRYSPQNGGREPFIRVNLYRNKPQRLTMGEGNVSLHKGILQCTITHIPTQADWIKSEGDYLALGEKLVEHFPADLTLWHGAAQVRITHIPEIGTIFSEPSQVTLPVSIYWQADQ</sequence>
<accession>A0A366DKA2</accession>
<dbReference type="EMBL" id="QNRH01000015">
    <property type="protein sequence ID" value="RBO89678.1"/>
    <property type="molecule type" value="Genomic_DNA"/>
</dbReference>
<organism evidence="1 2">
    <name type="scientific">Pseudochrobactrum asaccharolyticum</name>
    <dbReference type="NCBI Taxonomy" id="354351"/>
    <lineage>
        <taxon>Bacteria</taxon>
        <taxon>Pseudomonadati</taxon>
        <taxon>Pseudomonadota</taxon>
        <taxon>Alphaproteobacteria</taxon>
        <taxon>Hyphomicrobiales</taxon>
        <taxon>Brucellaceae</taxon>
        <taxon>Pseudochrobactrum</taxon>
    </lineage>
</organism>
<dbReference type="Pfam" id="PF13554">
    <property type="entry name" value="Phage_tail_terminator_5"/>
    <property type="match status" value="1"/>
</dbReference>
<comment type="caution">
    <text evidence="1">The sequence shown here is derived from an EMBL/GenBank/DDBJ whole genome shotgun (WGS) entry which is preliminary data.</text>
</comment>
<protein>
    <submittedName>
        <fullName evidence="1">Uncharacterized protein DUF4128</fullName>
    </submittedName>
</protein>